<reference evidence="8 9" key="1">
    <citation type="submission" date="2021-03" db="EMBL/GenBank/DDBJ databases">
        <title>Genomic Encyclopedia of Type Strains, Phase IV (KMG-IV): sequencing the most valuable type-strain genomes for metagenomic binning, comparative biology and taxonomic classification.</title>
        <authorList>
            <person name="Goeker M."/>
        </authorList>
    </citation>
    <scope>NUCLEOTIDE SEQUENCE [LARGE SCALE GENOMIC DNA]</scope>
    <source>
        <strain evidence="8 9">DSM 23491</strain>
    </source>
</reference>
<dbReference type="PRINTS" id="PR00038">
    <property type="entry name" value="HTHLUXR"/>
</dbReference>
<feature type="domain" description="Response regulatory" evidence="7">
    <location>
        <begin position="3"/>
        <end position="119"/>
    </location>
</feature>
<dbReference type="SMART" id="SM00448">
    <property type="entry name" value="REC"/>
    <property type="match status" value="1"/>
</dbReference>
<evidence type="ECO:0000256" key="5">
    <source>
        <dbReference type="PROSITE-ProRule" id="PRU00169"/>
    </source>
</evidence>
<sequence>MIRVIIAEDQSMVRGALTALLNMEEDIEVIDEAADGETVLHKIELLQPDICILDIEMPGMSGLDVAEAIKNRKLPSKVVIVTTFGRAGYLQRALKAGVKGYMLKDAPVEQLAQVLRDVSRGGRYISPELAVTVFEDENPLTERERMVLQLASDGLSTAEMAKHLFLSEGTIRNYMSELMQKLEAKNRIDAVKIAQSKGWI</sequence>
<keyword evidence="3" id="KW-0238">DNA-binding</keyword>
<dbReference type="CDD" id="cd06170">
    <property type="entry name" value="LuxR_C_like"/>
    <property type="match status" value="1"/>
</dbReference>
<dbReference type="PANTHER" id="PTHR43214">
    <property type="entry name" value="TWO-COMPONENT RESPONSE REGULATOR"/>
    <property type="match status" value="1"/>
</dbReference>
<evidence type="ECO:0000256" key="2">
    <source>
        <dbReference type="ARBA" id="ARBA00023015"/>
    </source>
</evidence>
<dbReference type="InterPro" id="IPR011006">
    <property type="entry name" value="CheY-like_superfamily"/>
</dbReference>
<comment type="caution">
    <text evidence="8">The sequence shown here is derived from an EMBL/GenBank/DDBJ whole genome shotgun (WGS) entry which is preliminary data.</text>
</comment>
<evidence type="ECO:0000256" key="4">
    <source>
        <dbReference type="ARBA" id="ARBA00023163"/>
    </source>
</evidence>
<dbReference type="InterPro" id="IPR000792">
    <property type="entry name" value="Tscrpt_reg_LuxR_C"/>
</dbReference>
<evidence type="ECO:0000256" key="1">
    <source>
        <dbReference type="ARBA" id="ARBA00022553"/>
    </source>
</evidence>
<dbReference type="Pfam" id="PF00072">
    <property type="entry name" value="Response_reg"/>
    <property type="match status" value="1"/>
</dbReference>
<keyword evidence="2" id="KW-0805">Transcription regulation</keyword>
<protein>
    <submittedName>
        <fullName evidence="8">Two-component system response regulator DesR</fullName>
    </submittedName>
</protein>
<dbReference type="PROSITE" id="PS50043">
    <property type="entry name" value="HTH_LUXR_2"/>
    <property type="match status" value="1"/>
</dbReference>
<evidence type="ECO:0000313" key="9">
    <source>
        <dbReference type="Proteomes" id="UP001519273"/>
    </source>
</evidence>
<dbReference type="SMART" id="SM00421">
    <property type="entry name" value="HTH_LUXR"/>
    <property type="match status" value="1"/>
</dbReference>
<dbReference type="SUPFAM" id="SSF46894">
    <property type="entry name" value="C-terminal effector domain of the bipartite response regulators"/>
    <property type="match status" value="1"/>
</dbReference>
<dbReference type="Gene3D" id="3.40.50.2300">
    <property type="match status" value="1"/>
</dbReference>
<feature type="domain" description="HTH luxR-type" evidence="6">
    <location>
        <begin position="133"/>
        <end position="198"/>
    </location>
</feature>
<dbReference type="Pfam" id="PF00196">
    <property type="entry name" value="GerE"/>
    <property type="match status" value="1"/>
</dbReference>
<feature type="modified residue" description="4-aspartylphosphate" evidence="5">
    <location>
        <position position="54"/>
    </location>
</feature>
<evidence type="ECO:0000313" key="8">
    <source>
        <dbReference type="EMBL" id="MBP1937210.1"/>
    </source>
</evidence>
<keyword evidence="9" id="KW-1185">Reference proteome</keyword>
<evidence type="ECO:0000259" key="7">
    <source>
        <dbReference type="PROSITE" id="PS50110"/>
    </source>
</evidence>
<evidence type="ECO:0000259" key="6">
    <source>
        <dbReference type="PROSITE" id="PS50043"/>
    </source>
</evidence>
<dbReference type="InterPro" id="IPR001789">
    <property type="entry name" value="Sig_transdc_resp-reg_receiver"/>
</dbReference>
<keyword evidence="4" id="KW-0804">Transcription</keyword>
<dbReference type="Proteomes" id="UP001519273">
    <property type="component" value="Unassembled WGS sequence"/>
</dbReference>
<organism evidence="8 9">
    <name type="scientific">Paenibacillus sediminis</name>
    <dbReference type="NCBI Taxonomy" id="664909"/>
    <lineage>
        <taxon>Bacteria</taxon>
        <taxon>Bacillati</taxon>
        <taxon>Bacillota</taxon>
        <taxon>Bacilli</taxon>
        <taxon>Bacillales</taxon>
        <taxon>Paenibacillaceae</taxon>
        <taxon>Paenibacillus</taxon>
    </lineage>
</organism>
<keyword evidence="1 5" id="KW-0597">Phosphoprotein</keyword>
<dbReference type="PROSITE" id="PS50110">
    <property type="entry name" value="RESPONSE_REGULATORY"/>
    <property type="match status" value="1"/>
</dbReference>
<dbReference type="PANTHER" id="PTHR43214:SF42">
    <property type="entry name" value="TRANSCRIPTIONAL REGULATORY PROTEIN DESR"/>
    <property type="match status" value="1"/>
</dbReference>
<dbReference type="EMBL" id="JAGGKP010000004">
    <property type="protein sequence ID" value="MBP1937210.1"/>
    <property type="molecule type" value="Genomic_DNA"/>
</dbReference>
<accession>A0ABS4H550</accession>
<dbReference type="SUPFAM" id="SSF52172">
    <property type="entry name" value="CheY-like"/>
    <property type="match status" value="1"/>
</dbReference>
<dbReference type="CDD" id="cd19930">
    <property type="entry name" value="REC_DesR-like"/>
    <property type="match status" value="1"/>
</dbReference>
<dbReference type="InterPro" id="IPR016032">
    <property type="entry name" value="Sig_transdc_resp-reg_C-effctor"/>
</dbReference>
<dbReference type="InterPro" id="IPR039420">
    <property type="entry name" value="WalR-like"/>
</dbReference>
<evidence type="ECO:0000256" key="3">
    <source>
        <dbReference type="ARBA" id="ARBA00023125"/>
    </source>
</evidence>
<dbReference type="RefSeq" id="WP_209849187.1">
    <property type="nucleotide sequence ID" value="NZ_CBCRVE010000008.1"/>
</dbReference>
<gene>
    <name evidence="8" type="ORF">J2Z20_002103</name>
</gene>
<name>A0ABS4H550_9BACL</name>
<proteinExistence type="predicted"/>